<dbReference type="EMBL" id="RBIN01000001">
    <property type="protein sequence ID" value="RKR07663.1"/>
    <property type="molecule type" value="Genomic_DNA"/>
</dbReference>
<name>A0A420X1D6_9GAMM</name>
<accession>A0A420X1D6</accession>
<comment type="caution">
    <text evidence="2">The sequence shown here is derived from an EMBL/GenBank/DDBJ whole genome shotgun (WGS) entry which is preliminary data.</text>
</comment>
<reference evidence="2 3" key="1">
    <citation type="submission" date="2018-10" db="EMBL/GenBank/DDBJ databases">
        <title>Genomic Encyclopedia of Type Strains, Phase IV (KMG-IV): sequencing the most valuable type-strain genomes for metagenomic binning, comparative biology and taxonomic classification.</title>
        <authorList>
            <person name="Goeker M."/>
        </authorList>
    </citation>
    <scope>NUCLEOTIDE SEQUENCE [LARGE SCALE GENOMIC DNA]</scope>
    <source>
        <strain evidence="2 3">DSM 23229</strain>
    </source>
</reference>
<evidence type="ECO:0000313" key="2">
    <source>
        <dbReference type="EMBL" id="RKR07663.1"/>
    </source>
</evidence>
<sequence>MDMTQHRGDSNSFADDRDKAARAGRKGGRNGRGR</sequence>
<dbReference type="Pfam" id="PF10685">
    <property type="entry name" value="KGG"/>
    <property type="match status" value="1"/>
</dbReference>
<proteinExistence type="predicted"/>
<organism evidence="2 3">
    <name type="scientific">Kushneria sinocarnis</name>
    <dbReference type="NCBI Taxonomy" id="595502"/>
    <lineage>
        <taxon>Bacteria</taxon>
        <taxon>Pseudomonadati</taxon>
        <taxon>Pseudomonadota</taxon>
        <taxon>Gammaproteobacteria</taxon>
        <taxon>Oceanospirillales</taxon>
        <taxon>Halomonadaceae</taxon>
        <taxon>Kushneria</taxon>
    </lineage>
</organism>
<dbReference type="AlphaFoldDB" id="A0A420X1D6"/>
<evidence type="ECO:0000313" key="3">
    <source>
        <dbReference type="Proteomes" id="UP000281975"/>
    </source>
</evidence>
<dbReference type="InterPro" id="IPR019626">
    <property type="entry name" value="Stress-induced_KGG_rpt"/>
</dbReference>
<feature type="compositionally biased region" description="Basic and acidic residues" evidence="1">
    <location>
        <begin position="1"/>
        <end position="21"/>
    </location>
</feature>
<gene>
    <name evidence="2" type="ORF">C7446_0479</name>
</gene>
<protein>
    <submittedName>
        <fullName evidence="2">Stress-induced acidophilic repeat protein</fullName>
    </submittedName>
</protein>
<keyword evidence="3" id="KW-1185">Reference proteome</keyword>
<feature type="region of interest" description="Disordered" evidence="1">
    <location>
        <begin position="1"/>
        <end position="34"/>
    </location>
</feature>
<dbReference type="RefSeq" id="WP_425454096.1">
    <property type="nucleotide sequence ID" value="NZ_RBIN01000001.1"/>
</dbReference>
<dbReference type="Proteomes" id="UP000281975">
    <property type="component" value="Unassembled WGS sequence"/>
</dbReference>
<feature type="compositionally biased region" description="Basic residues" evidence="1">
    <location>
        <begin position="22"/>
        <end position="34"/>
    </location>
</feature>
<evidence type="ECO:0000256" key="1">
    <source>
        <dbReference type="SAM" id="MobiDB-lite"/>
    </source>
</evidence>